<organism evidence="2 3">
    <name type="scientific">Eumeta variegata</name>
    <name type="common">Bagworm moth</name>
    <name type="synonym">Eumeta japonica</name>
    <dbReference type="NCBI Taxonomy" id="151549"/>
    <lineage>
        <taxon>Eukaryota</taxon>
        <taxon>Metazoa</taxon>
        <taxon>Ecdysozoa</taxon>
        <taxon>Arthropoda</taxon>
        <taxon>Hexapoda</taxon>
        <taxon>Insecta</taxon>
        <taxon>Pterygota</taxon>
        <taxon>Neoptera</taxon>
        <taxon>Endopterygota</taxon>
        <taxon>Lepidoptera</taxon>
        <taxon>Glossata</taxon>
        <taxon>Ditrysia</taxon>
        <taxon>Tineoidea</taxon>
        <taxon>Psychidae</taxon>
        <taxon>Oiketicinae</taxon>
        <taxon>Eumeta</taxon>
    </lineage>
</organism>
<evidence type="ECO:0000256" key="1">
    <source>
        <dbReference type="SAM" id="MobiDB-lite"/>
    </source>
</evidence>
<proteinExistence type="predicted"/>
<reference evidence="2 3" key="1">
    <citation type="journal article" date="2019" name="Commun. Biol.">
        <title>The bagworm genome reveals a unique fibroin gene that provides high tensile strength.</title>
        <authorList>
            <person name="Kono N."/>
            <person name="Nakamura H."/>
            <person name="Ohtoshi R."/>
            <person name="Tomita M."/>
            <person name="Numata K."/>
            <person name="Arakawa K."/>
        </authorList>
    </citation>
    <scope>NUCLEOTIDE SEQUENCE [LARGE SCALE GENOMIC DNA]</scope>
</reference>
<evidence type="ECO:0000313" key="2">
    <source>
        <dbReference type="EMBL" id="GBP12177.1"/>
    </source>
</evidence>
<dbReference type="AlphaFoldDB" id="A0A4C1TFI7"/>
<feature type="region of interest" description="Disordered" evidence="1">
    <location>
        <begin position="20"/>
        <end position="59"/>
    </location>
</feature>
<evidence type="ECO:0000313" key="3">
    <source>
        <dbReference type="Proteomes" id="UP000299102"/>
    </source>
</evidence>
<protein>
    <submittedName>
        <fullName evidence="2">Uncharacterized protein</fullName>
    </submittedName>
</protein>
<keyword evidence="3" id="KW-1185">Reference proteome</keyword>
<dbReference type="EMBL" id="BGZK01000050">
    <property type="protein sequence ID" value="GBP12177.1"/>
    <property type="molecule type" value="Genomic_DNA"/>
</dbReference>
<dbReference type="Proteomes" id="UP000299102">
    <property type="component" value="Unassembled WGS sequence"/>
</dbReference>
<comment type="caution">
    <text evidence="2">The sequence shown here is derived from an EMBL/GenBank/DDBJ whole genome shotgun (WGS) entry which is preliminary data.</text>
</comment>
<sequence length="88" mass="9999">MPPLQKVKALLERKCFSKARADETSFRQKAHPQKNGDSHIYQGARSVKKNREMRTQPPHVKRCHAIRQRVTKASLAAATNQPPLDTLV</sequence>
<name>A0A4C1TFI7_EUMVA</name>
<gene>
    <name evidence="2" type="ORF">EVAR_6360_1</name>
</gene>
<accession>A0A4C1TFI7</accession>